<reference evidence="2 3" key="1">
    <citation type="submission" date="2024-05" db="EMBL/GenBank/DDBJ databases">
        <title>Genome sequencing and assembly of Indian major carp, Cirrhinus mrigala (Hamilton, 1822).</title>
        <authorList>
            <person name="Mohindra V."/>
            <person name="Chowdhury L.M."/>
            <person name="Lal K."/>
            <person name="Jena J.K."/>
        </authorList>
    </citation>
    <scope>NUCLEOTIDE SEQUENCE [LARGE SCALE GENOMIC DNA]</scope>
    <source>
        <strain evidence="2">CM1030</strain>
        <tissue evidence="2">Blood</tissue>
    </source>
</reference>
<dbReference type="PANTHER" id="PTHR45728">
    <property type="entry name" value="ACETYL-COA CARBOXYLASE, ISOFORM A"/>
    <property type="match status" value="1"/>
</dbReference>
<dbReference type="InterPro" id="IPR049076">
    <property type="entry name" value="ACCA"/>
</dbReference>
<keyword evidence="3" id="KW-1185">Reference proteome</keyword>
<proteinExistence type="predicted"/>
<feature type="non-terminal residue" evidence="2">
    <location>
        <position position="75"/>
    </location>
</feature>
<feature type="domain" description="Acetyl-CoA carboxylase BT" evidence="1">
    <location>
        <begin position="1"/>
        <end position="75"/>
    </location>
</feature>
<accession>A0ABD0R364</accession>
<evidence type="ECO:0000259" key="1">
    <source>
        <dbReference type="Pfam" id="PF21385"/>
    </source>
</evidence>
<comment type="caution">
    <text evidence="2">The sequence shown here is derived from an EMBL/GenBank/DDBJ whole genome shotgun (WGS) entry which is preliminary data.</text>
</comment>
<name>A0ABD0R364_CIRMR</name>
<dbReference type="EMBL" id="JAMKFB020000005">
    <property type="protein sequence ID" value="KAL0192475.1"/>
    <property type="molecule type" value="Genomic_DNA"/>
</dbReference>
<evidence type="ECO:0000313" key="3">
    <source>
        <dbReference type="Proteomes" id="UP001529510"/>
    </source>
</evidence>
<dbReference type="Pfam" id="PF21385">
    <property type="entry name" value="ACCA_BT"/>
    <property type="match status" value="1"/>
</dbReference>
<protein>
    <recommendedName>
        <fullName evidence="1">Acetyl-CoA carboxylase BT domain-containing protein</fullName>
    </recommendedName>
</protein>
<dbReference type="PANTHER" id="PTHR45728:SF5">
    <property type="entry name" value="ACETYL-COA CARBOXYLASE 1"/>
    <property type="match status" value="1"/>
</dbReference>
<dbReference type="InterPro" id="IPR049074">
    <property type="entry name" value="ACCA_BT"/>
</dbReference>
<feature type="non-terminal residue" evidence="2">
    <location>
        <position position="1"/>
    </location>
</feature>
<sequence>GQVLPAHTLLNTVDVELIYEGTKYVLKVTRQSPNSYVVIMNNSSAEVDVHRLSDGGLLLSYDGSSYTTYMKEEVD</sequence>
<organism evidence="2 3">
    <name type="scientific">Cirrhinus mrigala</name>
    <name type="common">Mrigala</name>
    <dbReference type="NCBI Taxonomy" id="683832"/>
    <lineage>
        <taxon>Eukaryota</taxon>
        <taxon>Metazoa</taxon>
        <taxon>Chordata</taxon>
        <taxon>Craniata</taxon>
        <taxon>Vertebrata</taxon>
        <taxon>Euteleostomi</taxon>
        <taxon>Actinopterygii</taxon>
        <taxon>Neopterygii</taxon>
        <taxon>Teleostei</taxon>
        <taxon>Ostariophysi</taxon>
        <taxon>Cypriniformes</taxon>
        <taxon>Cyprinidae</taxon>
        <taxon>Labeoninae</taxon>
        <taxon>Labeonini</taxon>
        <taxon>Cirrhinus</taxon>
    </lineage>
</organism>
<evidence type="ECO:0000313" key="2">
    <source>
        <dbReference type="EMBL" id="KAL0192475.1"/>
    </source>
</evidence>
<dbReference type="Proteomes" id="UP001529510">
    <property type="component" value="Unassembled WGS sequence"/>
</dbReference>
<dbReference type="AlphaFoldDB" id="A0ABD0R364"/>
<gene>
    <name evidence="2" type="ORF">M9458_010771</name>
</gene>